<dbReference type="AlphaFoldDB" id="A0AA86QJ16"/>
<comment type="caution">
    <text evidence="1">The sequence shown here is derived from an EMBL/GenBank/DDBJ whole genome shotgun (WGS) entry which is preliminary data.</text>
</comment>
<reference evidence="1" key="1">
    <citation type="submission" date="2023-06" db="EMBL/GenBank/DDBJ databases">
        <authorList>
            <person name="Kurt Z."/>
        </authorList>
    </citation>
    <scope>NUCLEOTIDE SEQUENCE</scope>
</reference>
<evidence type="ECO:0000313" key="2">
    <source>
        <dbReference type="EMBL" id="CAL6012721.1"/>
    </source>
</evidence>
<name>A0AA86QJ16_9EUKA</name>
<organism evidence="1">
    <name type="scientific">Hexamita inflata</name>
    <dbReference type="NCBI Taxonomy" id="28002"/>
    <lineage>
        <taxon>Eukaryota</taxon>
        <taxon>Metamonada</taxon>
        <taxon>Diplomonadida</taxon>
        <taxon>Hexamitidae</taxon>
        <taxon>Hexamitinae</taxon>
        <taxon>Hexamita</taxon>
    </lineage>
</organism>
<accession>A0AA86QJ16</accession>
<evidence type="ECO:0000313" key="1">
    <source>
        <dbReference type="EMBL" id="CAI9957172.1"/>
    </source>
</evidence>
<proteinExistence type="predicted"/>
<dbReference type="EMBL" id="CATOUU010000884">
    <property type="protein sequence ID" value="CAI9957172.1"/>
    <property type="molecule type" value="Genomic_DNA"/>
</dbReference>
<dbReference type="Proteomes" id="UP001642409">
    <property type="component" value="Unassembled WGS sequence"/>
</dbReference>
<sequence length="116" mass="13729">MGSRMPMFPLLRRDQPVIYAHSVKTQQGALSYQRITPKLGHLRKVKLVILQSKKTIDVSKMISKYQRVTYDISNWQPKTKNENTHIFYIIIQYQDNFVLRDKNYPALDTVCEQRLT</sequence>
<dbReference type="EMBL" id="CAXDID020000067">
    <property type="protein sequence ID" value="CAL6012721.1"/>
    <property type="molecule type" value="Genomic_DNA"/>
</dbReference>
<protein>
    <submittedName>
        <fullName evidence="2">Hypothetical_protein</fullName>
    </submittedName>
</protein>
<keyword evidence="3" id="KW-1185">Reference proteome</keyword>
<reference evidence="2 3" key="2">
    <citation type="submission" date="2024-07" db="EMBL/GenBank/DDBJ databases">
        <authorList>
            <person name="Akdeniz Z."/>
        </authorList>
    </citation>
    <scope>NUCLEOTIDE SEQUENCE [LARGE SCALE GENOMIC DNA]</scope>
</reference>
<gene>
    <name evidence="2" type="ORF">HINF_LOCUS23438</name>
    <name evidence="1" type="ORF">HINF_LOCUS44817</name>
</gene>
<evidence type="ECO:0000313" key="3">
    <source>
        <dbReference type="Proteomes" id="UP001642409"/>
    </source>
</evidence>